<organism evidence="1 2">
    <name type="scientific">Galdieria sulphuraria</name>
    <name type="common">Red alga</name>
    <dbReference type="NCBI Taxonomy" id="130081"/>
    <lineage>
        <taxon>Eukaryota</taxon>
        <taxon>Rhodophyta</taxon>
        <taxon>Bangiophyceae</taxon>
        <taxon>Galdieriales</taxon>
        <taxon>Galdieriaceae</taxon>
        <taxon>Galdieria</taxon>
    </lineage>
</organism>
<dbReference type="EMBL" id="KB454489">
    <property type="protein sequence ID" value="EME31862.1"/>
    <property type="molecule type" value="Genomic_DNA"/>
</dbReference>
<dbReference type="OrthoDB" id="10493198at2759"/>
<accession>M2XNY3</accession>
<dbReference type="GeneID" id="17090478"/>
<dbReference type="AlphaFoldDB" id="M2XNY3"/>
<dbReference type="KEGG" id="gsl:Gasu_09340"/>
<protein>
    <submittedName>
        <fullName evidence="1">Uncharacterized protein</fullName>
    </submittedName>
</protein>
<gene>
    <name evidence="1" type="ORF">Gasu_09340</name>
</gene>
<dbReference type="Gramene" id="EME31862">
    <property type="protein sequence ID" value="EME31862"/>
    <property type="gene ID" value="Gasu_09340"/>
</dbReference>
<evidence type="ECO:0000313" key="1">
    <source>
        <dbReference type="EMBL" id="EME31862.1"/>
    </source>
</evidence>
<sequence length="164" mass="18470">MALSCSLQGPPEGSIENLINTISRDVTTLQSYMQRRKEEYDCILKTCPVCGAVEEYAFSTVSPTATFEQLNPENRILYELQQINEQRRTLYEDIVSVQQKPECELCLLCALHESAFECGATPTANSFTSQVQSQHTQQQQTPVFSESVVPRPTILSNKTRVFVV</sequence>
<evidence type="ECO:0000313" key="2">
    <source>
        <dbReference type="Proteomes" id="UP000030680"/>
    </source>
</evidence>
<dbReference type="Proteomes" id="UP000030680">
    <property type="component" value="Unassembled WGS sequence"/>
</dbReference>
<reference evidence="2" key="1">
    <citation type="journal article" date="2013" name="Science">
        <title>Gene transfer from bacteria and archaea facilitated evolution of an extremophilic eukaryote.</title>
        <authorList>
            <person name="Schonknecht G."/>
            <person name="Chen W.H."/>
            <person name="Ternes C.M."/>
            <person name="Barbier G.G."/>
            <person name="Shrestha R.P."/>
            <person name="Stanke M."/>
            <person name="Brautigam A."/>
            <person name="Baker B.J."/>
            <person name="Banfield J.F."/>
            <person name="Garavito R.M."/>
            <person name="Carr K."/>
            <person name="Wilkerson C."/>
            <person name="Rensing S.A."/>
            <person name="Gagneul D."/>
            <person name="Dickenson N.E."/>
            <person name="Oesterhelt C."/>
            <person name="Lercher M.J."/>
            <person name="Weber A.P."/>
        </authorList>
    </citation>
    <scope>NUCLEOTIDE SEQUENCE [LARGE SCALE GENOMIC DNA]</scope>
    <source>
        <strain evidence="2">074W</strain>
    </source>
</reference>
<dbReference type="RefSeq" id="XP_005708382.1">
    <property type="nucleotide sequence ID" value="XM_005708325.1"/>
</dbReference>
<name>M2XNY3_GALSU</name>
<proteinExistence type="predicted"/>
<keyword evidence="2" id="KW-1185">Reference proteome</keyword>